<gene>
    <name evidence="9" type="ORF">C9I94_08395</name>
</gene>
<dbReference type="InterPro" id="IPR012127">
    <property type="entry name" value="Cyt_c_prime"/>
</dbReference>
<dbReference type="PROSITE" id="PS51009">
    <property type="entry name" value="CYTCII"/>
    <property type="match status" value="1"/>
</dbReference>
<accession>A0A0J8VDZ7</accession>
<dbReference type="SUPFAM" id="SSF47175">
    <property type="entry name" value="Cytochromes"/>
    <property type="match status" value="1"/>
</dbReference>
<evidence type="ECO:0000256" key="4">
    <source>
        <dbReference type="ARBA" id="ARBA00022982"/>
    </source>
</evidence>
<dbReference type="EMBL" id="PYLZ01000004">
    <property type="protein sequence ID" value="PSW25121.1"/>
    <property type="molecule type" value="Genomic_DNA"/>
</dbReference>
<dbReference type="Gene3D" id="1.20.120.10">
    <property type="entry name" value="Cytochrome c/b562"/>
    <property type="match status" value="1"/>
</dbReference>
<keyword evidence="5 6" id="KW-0408">Iron</keyword>
<feature type="binding site" description="covalent" evidence="7">
    <location>
        <position position="142"/>
    </location>
    <ligand>
        <name>heme c</name>
        <dbReference type="ChEBI" id="CHEBI:61717"/>
    </ligand>
</feature>
<dbReference type="STRING" id="680026.AB733_05980"/>
<feature type="binding site" description="axial binding residue" evidence="6">
    <location>
        <position position="143"/>
    </location>
    <ligand>
        <name>heme c</name>
        <dbReference type="ChEBI" id="CHEBI:61717"/>
    </ligand>
    <ligandPart>
        <name>Fe</name>
        <dbReference type="ChEBI" id="CHEBI:18248"/>
    </ligandPart>
</feature>
<name>A0A0J8VDZ7_9GAMM</name>
<reference evidence="9 10" key="1">
    <citation type="submission" date="2018-01" db="EMBL/GenBank/DDBJ databases">
        <title>Whole genome sequencing of Histamine producing bacteria.</title>
        <authorList>
            <person name="Butler K."/>
        </authorList>
    </citation>
    <scope>NUCLEOTIDE SEQUENCE [LARGE SCALE GENOMIC DNA]</scope>
    <source>
        <strain evidence="9 10">DSM 24669</strain>
    </source>
</reference>
<evidence type="ECO:0000256" key="1">
    <source>
        <dbReference type="ARBA" id="ARBA00022448"/>
    </source>
</evidence>
<keyword evidence="8" id="KW-0732">Signal</keyword>
<dbReference type="PIRSF" id="PIRSF000027">
    <property type="entry name" value="Cytc_c_prime"/>
    <property type="match status" value="1"/>
</dbReference>
<feature type="signal peptide" evidence="8">
    <location>
        <begin position="1"/>
        <end position="19"/>
    </location>
</feature>
<dbReference type="OrthoDB" id="5520910at2"/>
<dbReference type="AlphaFoldDB" id="A0A0J8VDZ7"/>
<evidence type="ECO:0000313" key="10">
    <source>
        <dbReference type="Proteomes" id="UP000240481"/>
    </source>
</evidence>
<evidence type="ECO:0000256" key="6">
    <source>
        <dbReference type="PIRSR" id="PIRSR000027-1"/>
    </source>
</evidence>
<dbReference type="GO" id="GO:0009055">
    <property type="term" value="F:electron transfer activity"/>
    <property type="evidence" value="ECO:0007669"/>
    <property type="project" value="InterPro"/>
</dbReference>
<evidence type="ECO:0000256" key="2">
    <source>
        <dbReference type="ARBA" id="ARBA00022617"/>
    </source>
</evidence>
<dbReference type="GO" id="GO:0020037">
    <property type="term" value="F:heme binding"/>
    <property type="evidence" value="ECO:0007669"/>
    <property type="project" value="InterPro"/>
</dbReference>
<dbReference type="Proteomes" id="UP000240481">
    <property type="component" value="Unassembled WGS sequence"/>
</dbReference>
<dbReference type="GO" id="GO:0022900">
    <property type="term" value="P:electron transport chain"/>
    <property type="evidence" value="ECO:0007669"/>
    <property type="project" value="InterPro"/>
</dbReference>
<feature type="chain" id="PRO_5030009136" evidence="8">
    <location>
        <begin position="20"/>
        <end position="149"/>
    </location>
</feature>
<dbReference type="GO" id="GO:0042597">
    <property type="term" value="C:periplasmic space"/>
    <property type="evidence" value="ECO:0007669"/>
    <property type="project" value="InterPro"/>
</dbReference>
<keyword evidence="3 6" id="KW-0479">Metal-binding</keyword>
<keyword evidence="1" id="KW-0813">Transport</keyword>
<evidence type="ECO:0000313" key="9">
    <source>
        <dbReference type="EMBL" id="PSW25121.1"/>
    </source>
</evidence>
<keyword evidence="4" id="KW-0249">Electron transport</keyword>
<dbReference type="GO" id="GO:0005506">
    <property type="term" value="F:iron ion binding"/>
    <property type="evidence" value="ECO:0007669"/>
    <property type="project" value="InterPro"/>
</dbReference>
<dbReference type="InterPro" id="IPR010980">
    <property type="entry name" value="Cyt_c/b562"/>
</dbReference>
<comment type="caution">
    <text evidence="9">The sequence shown here is derived from an EMBL/GenBank/DDBJ whole genome shotgun (WGS) entry which is preliminary data.</text>
</comment>
<feature type="binding site" description="covalent" evidence="7">
    <location>
        <position position="139"/>
    </location>
    <ligand>
        <name>heme c</name>
        <dbReference type="ChEBI" id="CHEBI:61717"/>
    </ligand>
</feature>
<dbReference type="Pfam" id="PF01322">
    <property type="entry name" value="Cytochrom_C_2"/>
    <property type="match status" value="1"/>
</dbReference>
<evidence type="ECO:0000256" key="7">
    <source>
        <dbReference type="PIRSR" id="PIRSR000027-2"/>
    </source>
</evidence>
<dbReference type="InterPro" id="IPR002321">
    <property type="entry name" value="Cyt_c_II"/>
</dbReference>
<organism evidence="9 10">
    <name type="scientific">Photobacterium swingsii</name>
    <dbReference type="NCBI Taxonomy" id="680026"/>
    <lineage>
        <taxon>Bacteria</taxon>
        <taxon>Pseudomonadati</taxon>
        <taxon>Pseudomonadota</taxon>
        <taxon>Gammaproteobacteria</taxon>
        <taxon>Vibrionales</taxon>
        <taxon>Vibrionaceae</taxon>
        <taxon>Photobacterium</taxon>
    </lineage>
</organism>
<sequence>MKVKMMIASLTLLATSVSASPFEKPEDAIHYRQAAFSMIAANFGDMADMVKGRKDWNQEVFSKRAQYISTLALMPAEAFSVDGSDKGDTKAKPEIWTDWDGFTVKLNKFQTDLTQLAQVASQGDERATKKAFGVAAKNCKACHSDYKFR</sequence>
<evidence type="ECO:0000256" key="8">
    <source>
        <dbReference type="SAM" id="SignalP"/>
    </source>
</evidence>
<keyword evidence="2 7" id="KW-0349">Heme</keyword>
<comment type="PTM">
    <text evidence="7">Binds 1 heme group per subunit.</text>
</comment>
<evidence type="ECO:0000256" key="5">
    <source>
        <dbReference type="ARBA" id="ARBA00023004"/>
    </source>
</evidence>
<proteinExistence type="predicted"/>
<keyword evidence="10" id="KW-1185">Reference proteome</keyword>
<protein>
    <submittedName>
        <fullName evidence="9">Cytochrome C</fullName>
    </submittedName>
</protein>
<evidence type="ECO:0000256" key="3">
    <source>
        <dbReference type="ARBA" id="ARBA00022723"/>
    </source>
</evidence>
<dbReference type="RefSeq" id="WP_048897969.1">
    <property type="nucleotide sequence ID" value="NZ_AP024853.1"/>
</dbReference>